<evidence type="ECO:0000313" key="3">
    <source>
        <dbReference type="Proteomes" id="UP001054902"/>
    </source>
</evidence>
<evidence type="ECO:0000256" key="1">
    <source>
        <dbReference type="SAM" id="MobiDB-lite"/>
    </source>
</evidence>
<keyword evidence="3" id="KW-1185">Reference proteome</keyword>
<name>A0AAD3GZ90_9STRA</name>
<feature type="compositionally biased region" description="Basic and acidic residues" evidence="1">
    <location>
        <begin position="71"/>
        <end position="84"/>
    </location>
</feature>
<sequence>MKILSRFKKFTKKRQQQLQRKKEPAVKEITEHSSQESLQSFDATNVDVINTEKASSKSQKRSNSEFCKNFKEPEARDIPEHSSQEESLQCSEDTSLDVTINMDRFCKDFKELIEGYENMSHYWGETCVHTMACLEEMVKDFRDNCSILENQDARGGGMTEDTPVWICAFANNQHNLKAEITSDPTDSAFAKAMKIAEFRVISILDVNNQVYSRLWCMYELYLTLLLSKKQNKDGLLAIYTYHEHKHKDSRDNSIQKSVVRLVDGGPTSLDSGYYESLEHFPKERFFKSLSISILDAKASEDDDRKSILNALVGRSGNDEPLPDHKNYDSLNIAVRGAFAYTEIGLKLAYDDGRKEHWNEAVRAMGRLKTITCIISNP</sequence>
<protein>
    <submittedName>
        <fullName evidence="2">Uncharacterized protein</fullName>
    </submittedName>
</protein>
<accession>A0AAD3GZ90</accession>
<evidence type="ECO:0000313" key="2">
    <source>
        <dbReference type="EMBL" id="GFH44510.1"/>
    </source>
</evidence>
<feature type="region of interest" description="Disordered" evidence="1">
    <location>
        <begin position="71"/>
        <end position="90"/>
    </location>
</feature>
<gene>
    <name evidence="2" type="ORF">CTEN210_00984</name>
</gene>
<reference evidence="2 3" key="1">
    <citation type="journal article" date="2021" name="Sci. Rep.">
        <title>The genome of the diatom Chaetoceros tenuissimus carries an ancient integrated fragment of an extant virus.</title>
        <authorList>
            <person name="Hongo Y."/>
            <person name="Kimura K."/>
            <person name="Takaki Y."/>
            <person name="Yoshida Y."/>
            <person name="Baba S."/>
            <person name="Kobayashi G."/>
            <person name="Nagasaki K."/>
            <person name="Hano T."/>
            <person name="Tomaru Y."/>
        </authorList>
    </citation>
    <scope>NUCLEOTIDE SEQUENCE [LARGE SCALE GENOMIC DNA]</scope>
    <source>
        <strain evidence="2 3">NIES-3715</strain>
    </source>
</reference>
<feature type="compositionally biased region" description="Basic and acidic residues" evidence="1">
    <location>
        <begin position="20"/>
        <end position="34"/>
    </location>
</feature>
<feature type="region of interest" description="Disordered" evidence="1">
    <location>
        <begin position="10"/>
        <end position="42"/>
    </location>
</feature>
<organism evidence="2 3">
    <name type="scientific">Chaetoceros tenuissimus</name>
    <dbReference type="NCBI Taxonomy" id="426638"/>
    <lineage>
        <taxon>Eukaryota</taxon>
        <taxon>Sar</taxon>
        <taxon>Stramenopiles</taxon>
        <taxon>Ochrophyta</taxon>
        <taxon>Bacillariophyta</taxon>
        <taxon>Coscinodiscophyceae</taxon>
        <taxon>Chaetocerotophycidae</taxon>
        <taxon>Chaetocerotales</taxon>
        <taxon>Chaetocerotaceae</taxon>
        <taxon>Chaetoceros</taxon>
    </lineage>
</organism>
<comment type="caution">
    <text evidence="2">The sequence shown here is derived from an EMBL/GenBank/DDBJ whole genome shotgun (WGS) entry which is preliminary data.</text>
</comment>
<dbReference type="Proteomes" id="UP001054902">
    <property type="component" value="Unassembled WGS sequence"/>
</dbReference>
<dbReference type="EMBL" id="BLLK01000020">
    <property type="protein sequence ID" value="GFH44510.1"/>
    <property type="molecule type" value="Genomic_DNA"/>
</dbReference>
<dbReference type="AlphaFoldDB" id="A0AAD3GZ90"/>
<proteinExistence type="predicted"/>